<evidence type="ECO:0000256" key="1">
    <source>
        <dbReference type="ARBA" id="ARBA00008563"/>
    </source>
</evidence>
<name>A0A1T4XZR2_9FIRM</name>
<dbReference type="GO" id="GO:0019843">
    <property type="term" value="F:rRNA binding"/>
    <property type="evidence" value="ECO:0007669"/>
    <property type="project" value="UniProtKB-UniRule"/>
</dbReference>
<comment type="function">
    <text evidence="4 5">This protein binds to 23S rRNA in the presence of protein L20.</text>
</comment>
<proteinExistence type="inferred from homology"/>
<dbReference type="STRING" id="745368.SAMN02745178_02552"/>
<evidence type="ECO:0000256" key="5">
    <source>
        <dbReference type="RuleBase" id="RU000562"/>
    </source>
</evidence>
<dbReference type="InterPro" id="IPR036164">
    <property type="entry name" value="bL21-like_sf"/>
</dbReference>
<comment type="subunit">
    <text evidence="4">Part of the 50S ribosomal subunit. Contacts protein L20.</text>
</comment>
<keyword evidence="7" id="KW-1185">Reference proteome</keyword>
<dbReference type="Pfam" id="PF00829">
    <property type="entry name" value="Ribosomal_L21p"/>
    <property type="match status" value="1"/>
</dbReference>
<accession>A0A1T4XZR2</accession>
<dbReference type="PANTHER" id="PTHR21349">
    <property type="entry name" value="50S RIBOSOMAL PROTEIN L21"/>
    <property type="match status" value="1"/>
</dbReference>
<dbReference type="InterPro" id="IPR001787">
    <property type="entry name" value="Ribosomal_bL21"/>
</dbReference>
<dbReference type="NCBIfam" id="TIGR00061">
    <property type="entry name" value="L21"/>
    <property type="match status" value="1"/>
</dbReference>
<dbReference type="PANTHER" id="PTHR21349:SF0">
    <property type="entry name" value="LARGE RIBOSOMAL SUBUNIT PROTEIN BL21M"/>
    <property type="match status" value="1"/>
</dbReference>
<organism evidence="6 7">
    <name type="scientific">Gemmiger formicilis</name>
    <dbReference type="NCBI Taxonomy" id="745368"/>
    <lineage>
        <taxon>Bacteria</taxon>
        <taxon>Bacillati</taxon>
        <taxon>Bacillota</taxon>
        <taxon>Clostridia</taxon>
        <taxon>Eubacteriales</taxon>
        <taxon>Gemmiger</taxon>
    </lineage>
</organism>
<keyword evidence="3 4" id="KW-0687">Ribonucleoprotein</keyword>
<dbReference type="OrthoDB" id="9813334at2"/>
<evidence type="ECO:0000256" key="3">
    <source>
        <dbReference type="ARBA" id="ARBA00023274"/>
    </source>
</evidence>
<dbReference type="EMBL" id="FUYF01000023">
    <property type="protein sequence ID" value="SKA94853.1"/>
    <property type="molecule type" value="Genomic_DNA"/>
</dbReference>
<comment type="similarity">
    <text evidence="1 4 5">Belongs to the bacterial ribosomal protein bL21 family.</text>
</comment>
<keyword evidence="4 5" id="KW-0699">rRNA-binding</keyword>
<dbReference type="GO" id="GO:0005737">
    <property type="term" value="C:cytoplasm"/>
    <property type="evidence" value="ECO:0007669"/>
    <property type="project" value="UniProtKB-ARBA"/>
</dbReference>
<dbReference type="GeneID" id="93338986"/>
<dbReference type="InterPro" id="IPR028909">
    <property type="entry name" value="bL21-like"/>
</dbReference>
<keyword evidence="4 5" id="KW-0694">RNA-binding</keyword>
<dbReference type="GO" id="GO:0006412">
    <property type="term" value="P:translation"/>
    <property type="evidence" value="ECO:0007669"/>
    <property type="project" value="UniProtKB-UniRule"/>
</dbReference>
<dbReference type="Proteomes" id="UP000190286">
    <property type="component" value="Unassembled WGS sequence"/>
</dbReference>
<dbReference type="HAMAP" id="MF_01363">
    <property type="entry name" value="Ribosomal_bL21"/>
    <property type="match status" value="1"/>
</dbReference>
<evidence type="ECO:0000313" key="7">
    <source>
        <dbReference type="Proteomes" id="UP000190286"/>
    </source>
</evidence>
<dbReference type="RefSeq" id="WP_078785378.1">
    <property type="nucleotide sequence ID" value="NZ_CABIYV010000002.1"/>
</dbReference>
<reference evidence="6 7" key="1">
    <citation type="submission" date="2017-02" db="EMBL/GenBank/DDBJ databases">
        <authorList>
            <person name="Peterson S.W."/>
        </authorList>
    </citation>
    <scope>NUCLEOTIDE SEQUENCE [LARGE SCALE GENOMIC DNA]</scope>
    <source>
        <strain evidence="6 7">ATCC 27749</strain>
    </source>
</reference>
<dbReference type="GO" id="GO:0003735">
    <property type="term" value="F:structural constituent of ribosome"/>
    <property type="evidence" value="ECO:0007669"/>
    <property type="project" value="InterPro"/>
</dbReference>
<keyword evidence="2 4" id="KW-0689">Ribosomal protein</keyword>
<evidence type="ECO:0000313" key="6">
    <source>
        <dbReference type="EMBL" id="SKA94853.1"/>
    </source>
</evidence>
<sequence>MYAVIKTGGKQYSVKVGDVVYVEKLNAEDNSEVTFDQVLAVGEEGSVKVGAPVVEGASVVAKVVKTGKGKKLNILTYRPKKGSMVRKGHRQPYTKVEITAING</sequence>
<evidence type="ECO:0000256" key="4">
    <source>
        <dbReference type="HAMAP-Rule" id="MF_01363"/>
    </source>
</evidence>
<gene>
    <name evidence="4" type="primary">rplU</name>
    <name evidence="6" type="ORF">SAMN02745178_02552</name>
</gene>
<evidence type="ECO:0000256" key="2">
    <source>
        <dbReference type="ARBA" id="ARBA00022980"/>
    </source>
</evidence>
<dbReference type="GO" id="GO:1990904">
    <property type="term" value="C:ribonucleoprotein complex"/>
    <property type="evidence" value="ECO:0007669"/>
    <property type="project" value="UniProtKB-KW"/>
</dbReference>
<dbReference type="GO" id="GO:0005840">
    <property type="term" value="C:ribosome"/>
    <property type="evidence" value="ECO:0007669"/>
    <property type="project" value="UniProtKB-KW"/>
</dbReference>
<dbReference type="AlphaFoldDB" id="A0A1T4XZR2"/>
<dbReference type="SUPFAM" id="SSF141091">
    <property type="entry name" value="L21p-like"/>
    <property type="match status" value="1"/>
</dbReference>
<protein>
    <recommendedName>
        <fullName evidence="4">Large ribosomal subunit protein bL21</fullName>
    </recommendedName>
</protein>